<feature type="compositionally biased region" description="Acidic residues" evidence="1">
    <location>
        <begin position="553"/>
        <end position="562"/>
    </location>
</feature>
<proteinExistence type="predicted"/>
<feature type="compositionally biased region" description="Basic and acidic residues" evidence="1">
    <location>
        <begin position="563"/>
        <end position="576"/>
    </location>
</feature>
<dbReference type="OrthoDB" id="4505596at2759"/>
<evidence type="ECO:0000256" key="1">
    <source>
        <dbReference type="SAM" id="MobiDB-lite"/>
    </source>
</evidence>
<feature type="compositionally biased region" description="Low complexity" evidence="1">
    <location>
        <begin position="11"/>
        <end position="29"/>
    </location>
</feature>
<feature type="compositionally biased region" description="Polar residues" evidence="1">
    <location>
        <begin position="949"/>
        <end position="960"/>
    </location>
</feature>
<feature type="compositionally biased region" description="Polar residues" evidence="1">
    <location>
        <begin position="577"/>
        <end position="606"/>
    </location>
</feature>
<dbReference type="AlphaFoldDB" id="A0A0F4YXN8"/>
<feature type="compositionally biased region" description="Polar residues" evidence="1">
    <location>
        <begin position="477"/>
        <end position="512"/>
    </location>
</feature>
<feature type="compositionally biased region" description="Polar residues" evidence="1">
    <location>
        <begin position="239"/>
        <end position="248"/>
    </location>
</feature>
<dbReference type="Proteomes" id="UP000053958">
    <property type="component" value="Unassembled WGS sequence"/>
</dbReference>
<evidence type="ECO:0000313" key="3">
    <source>
        <dbReference type="Proteomes" id="UP000053958"/>
    </source>
</evidence>
<feature type="compositionally biased region" description="Basic and acidic residues" evidence="1">
    <location>
        <begin position="607"/>
        <end position="625"/>
    </location>
</feature>
<sequence length="1035" mass="110831">MSANGDVGHDSVSVTKKSSSLPSTPQPSSFPDSLHSAKRRRTNKSLNGDDQFIHMNGNNEGSNVGYIADESLPTSVSDSNDRREPLHAERAPKNGGLKAIQDTGEVSSSKVNRGSRMSNETSKRILKLKTGSGTSQPTIQTFIFKASRDPRASLPARSASDGPKTPGLPTLLPRKEDARSGSTQTVRSEPGNHAAGLDGGHSSTTVDSKSSSARGGRRSTITGTDSKKGSGKTIKFKNYFQTPTPNNRSARKSARIDQLQDSATSLTPSQGAATRPQSGSNIPKGSENAGSQVPKPDNQTESTLRTPTSHPVGNEDATAPAGSTPAGGPETNVSSTNESSNSVQRRSTRIRKSVGNGFSDVAKQEEMSSSAKRSVPDKPKSAKKGQRAPKDTASSGVSTPRSLSTPPKTPVPAGEGNGNDGQASSKQGESNDNSLTPSPESLLTTARISGRLRKPTLQAIEALQQKPKTRKRKLDSDQNPPSTAESSSSLVEGQQSQDTSVSATPAQQSLASTPGPEALPNGDSSSQDSSSQTEEEFLAKQLYELACAAASDADQDNDEDIDLDKLREEFLAERQKTGQAGSNSEAPSNPSQTEQSVEPPTGQPTEQHTEQSTEQSREQSTERPTEQPAEQSAEQPMEQPSDQPAEKPAEKPEVQPAEQPPEQPVEQSVPAAPANLDHPNEPRPWTDSDGWTHTGRVNEHGEEIVMVPDTYVWVRPVTNYGDVCLPPPPPQVKSRQQVERDQIFGFPPFLGQRNLPRPGPRKFVREDVRTETAKIKAREAAAQKGLSINRSMSLSDIQAKIREHDHPGSSKRKRPSLRLVLVDSRELTQNNVGLRSEGLRKRRQSAPATIEASRGQNETPSSRKRQLDGASAGKSAEPSPADVQPRKKRRSTLDPEEKTPSRQKRQSLGKASNTVERVAKTSGSNKATPKDRRHSAVRAIQSEKVSKTKAASFTPASAKQKSGEDPARAVGSPSEQGRPRRRAAAALMAQFQSQSDSKAHRASSGLKHSKSTTNLVTKRHSKGNADAEASNARTT</sequence>
<dbReference type="GeneID" id="25315490"/>
<feature type="compositionally biased region" description="Polar residues" evidence="1">
    <location>
        <begin position="259"/>
        <end position="311"/>
    </location>
</feature>
<dbReference type="STRING" id="1408163.A0A0F4YXN8"/>
<feature type="compositionally biased region" description="Polar residues" evidence="1">
    <location>
        <begin position="628"/>
        <end position="642"/>
    </location>
</feature>
<feature type="compositionally biased region" description="Polar residues" evidence="1">
    <location>
        <begin position="909"/>
        <end position="927"/>
    </location>
</feature>
<feature type="compositionally biased region" description="Low complexity" evidence="1">
    <location>
        <begin position="523"/>
        <end position="532"/>
    </location>
</feature>
<gene>
    <name evidence="2" type="ORF">T310_3140</name>
</gene>
<reference evidence="2 3" key="1">
    <citation type="submission" date="2015-04" db="EMBL/GenBank/DDBJ databases">
        <authorList>
            <person name="Heijne W.H."/>
            <person name="Fedorova N.D."/>
            <person name="Nierman W.C."/>
            <person name="Vollebregt A.W."/>
            <person name="Zhao Z."/>
            <person name="Wu L."/>
            <person name="Kumar M."/>
            <person name="Stam H."/>
            <person name="van den Berg M.A."/>
            <person name="Pel H.J."/>
        </authorList>
    </citation>
    <scope>NUCLEOTIDE SEQUENCE [LARGE SCALE GENOMIC DNA]</scope>
    <source>
        <strain evidence="2 3">CBS 393.64</strain>
    </source>
</reference>
<protein>
    <submittedName>
        <fullName evidence="2">GPI-anchored cell surface glycoprotein</fullName>
    </submittedName>
</protein>
<accession>A0A0F4YXN8</accession>
<feature type="compositionally biased region" description="Polar residues" evidence="1">
    <location>
        <begin position="104"/>
        <end position="120"/>
    </location>
</feature>
<feature type="region of interest" description="Disordered" evidence="1">
    <location>
        <begin position="832"/>
        <end position="1035"/>
    </location>
</feature>
<feature type="compositionally biased region" description="Basic and acidic residues" evidence="1">
    <location>
        <begin position="79"/>
        <end position="92"/>
    </location>
</feature>
<organism evidence="2 3">
    <name type="scientific">Rasamsonia emersonii (strain ATCC 16479 / CBS 393.64 / IMI 116815)</name>
    <dbReference type="NCBI Taxonomy" id="1408163"/>
    <lineage>
        <taxon>Eukaryota</taxon>
        <taxon>Fungi</taxon>
        <taxon>Dikarya</taxon>
        <taxon>Ascomycota</taxon>
        <taxon>Pezizomycotina</taxon>
        <taxon>Eurotiomycetes</taxon>
        <taxon>Eurotiomycetidae</taxon>
        <taxon>Eurotiales</taxon>
        <taxon>Trichocomaceae</taxon>
        <taxon>Rasamsonia</taxon>
    </lineage>
</organism>
<dbReference type="EMBL" id="LASV01000122">
    <property type="protein sequence ID" value="KKA22845.1"/>
    <property type="molecule type" value="Genomic_DNA"/>
</dbReference>
<feature type="region of interest" description="Disordered" evidence="1">
    <location>
        <begin position="1"/>
        <end position="538"/>
    </location>
</feature>
<feature type="region of interest" description="Disordered" evidence="1">
    <location>
        <begin position="550"/>
        <end position="701"/>
    </location>
</feature>
<comment type="caution">
    <text evidence="2">The sequence shown here is derived from an EMBL/GenBank/DDBJ whole genome shotgun (WGS) entry which is preliminary data.</text>
</comment>
<feature type="compositionally biased region" description="Low complexity" evidence="1">
    <location>
        <begin position="202"/>
        <end position="224"/>
    </location>
</feature>
<feature type="compositionally biased region" description="Basic and acidic residues" evidence="1">
    <location>
        <begin position="644"/>
        <end position="653"/>
    </location>
</feature>
<name>A0A0F4YXN8_RASE3</name>
<feature type="compositionally biased region" description="Polar residues" evidence="1">
    <location>
        <begin position="392"/>
        <end position="406"/>
    </location>
</feature>
<feature type="compositionally biased region" description="Polar residues" evidence="1">
    <location>
        <begin position="420"/>
        <end position="447"/>
    </location>
</feature>
<keyword evidence="3" id="KW-1185">Reference proteome</keyword>
<feature type="compositionally biased region" description="Polar residues" evidence="1">
    <location>
        <begin position="131"/>
        <end position="141"/>
    </location>
</feature>
<feature type="compositionally biased region" description="Low complexity" evidence="1">
    <location>
        <begin position="317"/>
        <end position="343"/>
    </location>
</feature>
<feature type="compositionally biased region" description="Low complexity" evidence="1">
    <location>
        <begin position="162"/>
        <end position="172"/>
    </location>
</feature>
<dbReference type="RefSeq" id="XP_013329457.1">
    <property type="nucleotide sequence ID" value="XM_013474003.1"/>
</dbReference>
<feature type="compositionally biased region" description="Basic and acidic residues" evidence="1">
    <location>
        <begin position="891"/>
        <end position="900"/>
    </location>
</feature>
<evidence type="ECO:0000313" key="2">
    <source>
        <dbReference type="EMBL" id="KKA22845.1"/>
    </source>
</evidence>